<dbReference type="GeneID" id="81466604"/>
<dbReference type="RefSeq" id="XP_056575993.1">
    <property type="nucleotide sequence ID" value="XM_056727421.1"/>
</dbReference>
<protein>
    <submittedName>
        <fullName evidence="1">Uncharacterized protein</fullName>
    </submittedName>
</protein>
<keyword evidence="2" id="KW-1185">Reference proteome</keyword>
<evidence type="ECO:0000313" key="2">
    <source>
        <dbReference type="Proteomes" id="UP001147752"/>
    </source>
</evidence>
<reference evidence="1" key="2">
    <citation type="journal article" date="2023" name="IMA Fungus">
        <title>Comparative genomic study of the Penicillium genus elucidates a diverse pangenome and 15 lateral gene transfer events.</title>
        <authorList>
            <person name="Petersen C."/>
            <person name="Sorensen T."/>
            <person name="Nielsen M.R."/>
            <person name="Sondergaard T.E."/>
            <person name="Sorensen J.L."/>
            <person name="Fitzpatrick D.A."/>
            <person name="Frisvad J.C."/>
            <person name="Nielsen K.L."/>
        </authorList>
    </citation>
    <scope>NUCLEOTIDE SEQUENCE</scope>
    <source>
        <strain evidence="1">IBT 3081</strain>
    </source>
</reference>
<dbReference type="AlphaFoldDB" id="A0A9W9UX17"/>
<proteinExistence type="predicted"/>
<organism evidence="1 2">
    <name type="scientific">Penicillium concentricum</name>
    <dbReference type="NCBI Taxonomy" id="293559"/>
    <lineage>
        <taxon>Eukaryota</taxon>
        <taxon>Fungi</taxon>
        <taxon>Dikarya</taxon>
        <taxon>Ascomycota</taxon>
        <taxon>Pezizomycotina</taxon>
        <taxon>Eurotiomycetes</taxon>
        <taxon>Eurotiomycetidae</taxon>
        <taxon>Eurotiales</taxon>
        <taxon>Aspergillaceae</taxon>
        <taxon>Penicillium</taxon>
    </lineage>
</organism>
<reference evidence="1" key="1">
    <citation type="submission" date="2022-12" db="EMBL/GenBank/DDBJ databases">
        <authorList>
            <person name="Petersen C."/>
        </authorList>
    </citation>
    <scope>NUCLEOTIDE SEQUENCE</scope>
    <source>
        <strain evidence="1">IBT 3081</strain>
    </source>
</reference>
<comment type="caution">
    <text evidence="1">The sequence shown here is derived from an EMBL/GenBank/DDBJ whole genome shotgun (WGS) entry which is preliminary data.</text>
</comment>
<name>A0A9W9UX17_9EURO</name>
<evidence type="ECO:0000313" key="1">
    <source>
        <dbReference type="EMBL" id="KAJ5360507.1"/>
    </source>
</evidence>
<dbReference type="EMBL" id="JAPZBT010000004">
    <property type="protein sequence ID" value="KAJ5360507.1"/>
    <property type="molecule type" value="Genomic_DNA"/>
</dbReference>
<gene>
    <name evidence="1" type="ORF">N7517_009698</name>
</gene>
<sequence>MAVLYRPALSSFPEHIRQTLKTTKANVSIFWHLQPRMKRLSFFERAVRPDVSPLCTYRCLSSKDTESGTVLQNSVG</sequence>
<accession>A0A9W9UX17</accession>
<dbReference type="Proteomes" id="UP001147752">
    <property type="component" value="Unassembled WGS sequence"/>
</dbReference>